<reference evidence="4" key="1">
    <citation type="submission" date="2020-04" db="EMBL/GenBank/DDBJ databases">
        <authorList>
            <person name="Zhang T."/>
        </authorList>
    </citation>
    <scope>NUCLEOTIDE SEQUENCE</scope>
    <source>
        <strain evidence="4">HKST-UBA02</strain>
    </source>
</reference>
<feature type="signal peptide" evidence="2">
    <location>
        <begin position="1"/>
        <end position="22"/>
    </location>
</feature>
<dbReference type="Gene3D" id="2.40.160.20">
    <property type="match status" value="1"/>
</dbReference>
<feature type="domain" description="Outer membrane protein beta-barrel" evidence="3">
    <location>
        <begin position="6"/>
        <end position="142"/>
    </location>
</feature>
<proteinExistence type="predicted"/>
<dbReference type="InterPro" id="IPR011250">
    <property type="entry name" value="OMP/PagP_B-barrel"/>
</dbReference>
<evidence type="ECO:0000259" key="3">
    <source>
        <dbReference type="Pfam" id="PF13505"/>
    </source>
</evidence>
<name>A0A956SFW1_UNCEI</name>
<evidence type="ECO:0000313" key="4">
    <source>
        <dbReference type="EMBL" id="MCA9759125.1"/>
    </source>
</evidence>
<dbReference type="Proteomes" id="UP000739538">
    <property type="component" value="Unassembled WGS sequence"/>
</dbReference>
<evidence type="ECO:0000256" key="2">
    <source>
        <dbReference type="SAM" id="SignalP"/>
    </source>
</evidence>
<comment type="caution">
    <text evidence="4">The sequence shown here is derived from an EMBL/GenBank/DDBJ whole genome shotgun (WGS) entry which is preliminary data.</text>
</comment>
<protein>
    <submittedName>
        <fullName evidence="4">Outer membrane beta-barrel protein</fullName>
    </submittedName>
</protein>
<dbReference type="EMBL" id="JAGQHS010000269">
    <property type="protein sequence ID" value="MCA9759125.1"/>
    <property type="molecule type" value="Genomic_DNA"/>
</dbReference>
<accession>A0A956SFW1</accession>
<dbReference type="InterPro" id="IPR027385">
    <property type="entry name" value="Beta-barrel_OMP"/>
</dbReference>
<keyword evidence="1 2" id="KW-0732">Signal</keyword>
<feature type="chain" id="PRO_5037353910" evidence="2">
    <location>
        <begin position="23"/>
        <end position="166"/>
    </location>
</feature>
<dbReference type="AlphaFoldDB" id="A0A956SFW1"/>
<reference evidence="4" key="2">
    <citation type="journal article" date="2021" name="Microbiome">
        <title>Successional dynamics and alternative stable states in a saline activated sludge microbial community over 9 years.</title>
        <authorList>
            <person name="Wang Y."/>
            <person name="Ye J."/>
            <person name="Ju F."/>
            <person name="Liu L."/>
            <person name="Boyd J.A."/>
            <person name="Deng Y."/>
            <person name="Parks D.H."/>
            <person name="Jiang X."/>
            <person name="Yin X."/>
            <person name="Woodcroft B.J."/>
            <person name="Tyson G.W."/>
            <person name="Hugenholtz P."/>
            <person name="Polz M.F."/>
            <person name="Zhang T."/>
        </authorList>
    </citation>
    <scope>NUCLEOTIDE SEQUENCE</scope>
    <source>
        <strain evidence="4">HKST-UBA02</strain>
    </source>
</reference>
<evidence type="ECO:0000256" key="1">
    <source>
        <dbReference type="ARBA" id="ARBA00022729"/>
    </source>
</evidence>
<organism evidence="4 5">
    <name type="scientific">Eiseniibacteriota bacterium</name>
    <dbReference type="NCBI Taxonomy" id="2212470"/>
    <lineage>
        <taxon>Bacteria</taxon>
        <taxon>Candidatus Eiseniibacteriota</taxon>
    </lineage>
</organism>
<gene>
    <name evidence="4" type="ORF">KDA27_25250</name>
</gene>
<sequence>MRTRIIALVLLFSAVTAASSSAQGDLGLRGIGGQIGFTDMGLGNVFTFGGHADCGEFMPNLRLEPSFSYWRKSEFGLSFSLFRLNGDVKYLFPLESAVTPYAGGGLGYARGTVSIGGASASAAELQINLLGGIETQLTPKLRGFGELRIEDSTTHIEFGLTVPMGG</sequence>
<evidence type="ECO:0000313" key="5">
    <source>
        <dbReference type="Proteomes" id="UP000739538"/>
    </source>
</evidence>
<dbReference type="Pfam" id="PF13505">
    <property type="entry name" value="OMP_b-brl"/>
    <property type="match status" value="1"/>
</dbReference>
<dbReference type="SUPFAM" id="SSF56925">
    <property type="entry name" value="OMPA-like"/>
    <property type="match status" value="1"/>
</dbReference>